<name>A0A1X0QZQ8_RHIZD</name>
<feature type="domain" description="Arrestin C-terminal-like" evidence="1">
    <location>
        <begin position="173"/>
        <end position="323"/>
    </location>
</feature>
<dbReference type="PANTHER" id="PTHR11188:SF176">
    <property type="entry name" value="ARRESTIN DOMAIN-CONTAINING PROTEIN 1"/>
    <property type="match status" value="1"/>
</dbReference>
<dbReference type="Proteomes" id="UP000242414">
    <property type="component" value="Unassembled WGS sequence"/>
</dbReference>
<dbReference type="PANTHER" id="PTHR11188">
    <property type="entry name" value="ARRESTIN DOMAIN CONTAINING PROTEIN"/>
    <property type="match status" value="1"/>
</dbReference>
<dbReference type="GO" id="GO:0005737">
    <property type="term" value="C:cytoplasm"/>
    <property type="evidence" value="ECO:0007669"/>
    <property type="project" value="TreeGrafter"/>
</dbReference>
<dbReference type="SUPFAM" id="SSF81296">
    <property type="entry name" value="E set domains"/>
    <property type="match status" value="2"/>
</dbReference>
<dbReference type="VEuPathDB" id="FungiDB:BCV72DRAFT_276493"/>
<dbReference type="Gene3D" id="2.60.40.640">
    <property type="match status" value="2"/>
</dbReference>
<dbReference type="OrthoDB" id="2333384at2759"/>
<sequence>MIEDWPVDPLIDIHIELLPEFGFTVQNEPVYGPGSVFQGIVHLRLKEVPVAADKIILTFRGAENATAIHNGSYFIVPLLKNTFFGMQQSLWQRTRDDCLLTESEYQFPFTIQMPMTQFPPSLEHKLYQCKFILTAKLIRSTFTLPTVMAQKEINYMPFIETSLLKKPVITTKNNTKLSVMVKLHSLEYVPGDTIPITITCYSSPACSPFFLQSNKAKRDQPAAVSSILVELCETVGLVHRQALSTKRIVASHLYQTCQVTAACIGSEYCVQLALPIHLTPTINYSRIIKISYTLSVKVKSRLGPFHSSTAGVELPLKIGTLGYGIRASQDLQVCYVESPSNSPRFLRSLQYEEALPLYEPVRLPSYQS</sequence>
<evidence type="ECO:0000313" key="2">
    <source>
        <dbReference type="EMBL" id="ORE05242.1"/>
    </source>
</evidence>
<dbReference type="InterPro" id="IPR011022">
    <property type="entry name" value="Arrestin_C-like"/>
</dbReference>
<dbReference type="AlphaFoldDB" id="A0A1X0QZQ8"/>
<accession>A0A1X0QZQ8</accession>
<dbReference type="InterPro" id="IPR014752">
    <property type="entry name" value="Arrestin-like_C"/>
</dbReference>
<dbReference type="EMBL" id="KV921949">
    <property type="protein sequence ID" value="ORE05242.1"/>
    <property type="molecule type" value="Genomic_DNA"/>
</dbReference>
<evidence type="ECO:0000259" key="1">
    <source>
        <dbReference type="SMART" id="SM01017"/>
    </source>
</evidence>
<gene>
    <name evidence="2" type="ORF">BCV72DRAFT_276493</name>
</gene>
<dbReference type="InterPro" id="IPR011021">
    <property type="entry name" value="Arrestin-like_N"/>
</dbReference>
<organism evidence="2">
    <name type="scientific">Rhizopus microsporus var. microsporus</name>
    <dbReference type="NCBI Taxonomy" id="86635"/>
    <lineage>
        <taxon>Eukaryota</taxon>
        <taxon>Fungi</taxon>
        <taxon>Fungi incertae sedis</taxon>
        <taxon>Mucoromycota</taxon>
        <taxon>Mucoromycotina</taxon>
        <taxon>Mucoromycetes</taxon>
        <taxon>Mucorales</taxon>
        <taxon>Mucorineae</taxon>
        <taxon>Rhizopodaceae</taxon>
        <taxon>Rhizopus</taxon>
    </lineage>
</organism>
<dbReference type="InterPro" id="IPR050357">
    <property type="entry name" value="Arrestin_domain-protein"/>
</dbReference>
<protein>
    <recommendedName>
        <fullName evidence="1">Arrestin C-terminal-like domain-containing protein</fullName>
    </recommendedName>
</protein>
<dbReference type="SMART" id="SM01017">
    <property type="entry name" value="Arrestin_C"/>
    <property type="match status" value="1"/>
</dbReference>
<dbReference type="Pfam" id="PF02752">
    <property type="entry name" value="Arrestin_C"/>
    <property type="match status" value="1"/>
</dbReference>
<proteinExistence type="predicted"/>
<dbReference type="InterPro" id="IPR014756">
    <property type="entry name" value="Ig_E-set"/>
</dbReference>
<dbReference type="GO" id="GO:0015031">
    <property type="term" value="P:protein transport"/>
    <property type="evidence" value="ECO:0007669"/>
    <property type="project" value="TreeGrafter"/>
</dbReference>
<dbReference type="Pfam" id="PF00339">
    <property type="entry name" value="Arrestin_N"/>
    <property type="match status" value="1"/>
</dbReference>
<reference evidence="2" key="1">
    <citation type="journal article" date="2016" name="Proc. Natl. Acad. Sci. U.S.A.">
        <title>Lipid metabolic changes in an early divergent fungus govern the establishment of a mutualistic symbiosis with endobacteria.</title>
        <authorList>
            <person name="Lastovetsky O.A."/>
            <person name="Gaspar M.L."/>
            <person name="Mondo S.J."/>
            <person name="LaButti K.M."/>
            <person name="Sandor L."/>
            <person name="Grigoriev I.V."/>
            <person name="Henry S.A."/>
            <person name="Pawlowska T.E."/>
        </authorList>
    </citation>
    <scope>NUCLEOTIDE SEQUENCE [LARGE SCALE GENOMIC DNA]</scope>
    <source>
        <strain evidence="2">ATCC 52814</strain>
    </source>
</reference>